<keyword evidence="7" id="KW-1185">Reference proteome</keyword>
<sequence length="303" mass="33933">MAYIDYYKILGVDKSATQDDIKKAYRKQARKLHPDLNPDDKEAEKKFKELNEANEVLSNAENRAKYDKYGENWKHGEEYEKAQQQQQRQYQQQNYGGSYSGADFGEGEDFSDFFQDMFGGGGGFGKSSRGRASGKFKGQDVKAELNLNLRDAAQTHPQTFEINGKKVRITIPAGVYDGQQIKLKGHGNPGVNGGPNGDLYITFNIPVDPDFERIGDDLKTKVIIDLYTAVLGGDVKVNTLNGSVNLKVKPETQNGVTVRLKGKGFPVYKKDGEHGDLFVTYEVKLPTNLTEKQKEIFEQLKNS</sequence>
<dbReference type="InterPro" id="IPR036869">
    <property type="entry name" value="J_dom_sf"/>
</dbReference>
<dbReference type="PRINTS" id="PR00625">
    <property type="entry name" value="JDOMAIN"/>
</dbReference>
<evidence type="ECO:0000256" key="2">
    <source>
        <dbReference type="SAM" id="MobiDB-lite"/>
    </source>
</evidence>
<dbReference type="PANTHER" id="PTHR43096:SF52">
    <property type="entry name" value="DNAJ HOMOLOG 1, MITOCHONDRIAL-RELATED"/>
    <property type="match status" value="1"/>
</dbReference>
<dbReference type="InterPro" id="IPR018253">
    <property type="entry name" value="DnaJ_domain_CS"/>
</dbReference>
<proteinExistence type="predicted"/>
<feature type="region of interest" description="Disordered" evidence="2">
    <location>
        <begin position="78"/>
        <end position="97"/>
    </location>
</feature>
<dbReference type="FunFam" id="2.60.260.20:FF:000013">
    <property type="entry name" value="DnaJ subfamily B member 11"/>
    <property type="match status" value="1"/>
</dbReference>
<dbReference type="SUPFAM" id="SSF49493">
    <property type="entry name" value="HSP40/DnaJ peptide-binding domain"/>
    <property type="match status" value="2"/>
</dbReference>
<dbReference type="Proteomes" id="UP000279972">
    <property type="component" value="Chromosome"/>
</dbReference>
<dbReference type="OrthoDB" id="9779889at2"/>
<dbReference type="Pfam" id="PF01556">
    <property type="entry name" value="DnaJ_C"/>
    <property type="match status" value="1"/>
</dbReference>
<organism evidence="5 6">
    <name type="scientific">Chryseobacterium lactis</name>
    <dbReference type="NCBI Taxonomy" id="1241981"/>
    <lineage>
        <taxon>Bacteria</taxon>
        <taxon>Pseudomonadati</taxon>
        <taxon>Bacteroidota</taxon>
        <taxon>Flavobacteriia</taxon>
        <taxon>Flavobacteriales</taxon>
        <taxon>Weeksellaceae</taxon>
        <taxon>Chryseobacterium group</taxon>
        <taxon>Chryseobacterium</taxon>
    </lineage>
</organism>
<dbReference type="Gene3D" id="2.60.260.20">
    <property type="entry name" value="Urease metallochaperone UreE, N-terminal domain"/>
    <property type="match status" value="2"/>
</dbReference>
<evidence type="ECO:0000313" key="4">
    <source>
        <dbReference type="EMBL" id="AZA84815.1"/>
    </source>
</evidence>
<dbReference type="InterPro" id="IPR002939">
    <property type="entry name" value="DnaJ_C"/>
</dbReference>
<accession>A0A3G6RTB9</accession>
<dbReference type="GO" id="GO:0051082">
    <property type="term" value="F:unfolded protein binding"/>
    <property type="evidence" value="ECO:0007669"/>
    <property type="project" value="InterPro"/>
</dbReference>
<dbReference type="GO" id="GO:0005737">
    <property type="term" value="C:cytoplasm"/>
    <property type="evidence" value="ECO:0007669"/>
    <property type="project" value="TreeGrafter"/>
</dbReference>
<dbReference type="Pfam" id="PF00226">
    <property type="entry name" value="DnaJ"/>
    <property type="match status" value="1"/>
</dbReference>
<dbReference type="SMART" id="SM00271">
    <property type="entry name" value="DnaJ"/>
    <property type="match status" value="1"/>
</dbReference>
<feature type="compositionally biased region" description="Low complexity" evidence="2">
    <location>
        <begin position="83"/>
        <end position="93"/>
    </location>
</feature>
<reference evidence="4 7" key="2">
    <citation type="submission" date="2018-11" db="EMBL/GenBank/DDBJ databases">
        <title>Proposal to divide the Flavobacteriaceae and reorganize its genera based on Amino Acid Identity values calculated from whole genome sequences.</title>
        <authorList>
            <person name="Nicholson A.C."/>
            <person name="Gulvik C.A."/>
            <person name="Whitney A.M."/>
            <person name="Humrighouse B.W."/>
            <person name="Bell M."/>
            <person name="Holmes B."/>
            <person name="Steigerwalt A.G."/>
            <person name="Villarma A."/>
            <person name="Sheth M."/>
            <person name="Batra D."/>
            <person name="Pryor J."/>
            <person name="Bernardet J.-F."/>
            <person name="Hugo C."/>
            <person name="Kampfer P."/>
            <person name="Newman J."/>
            <person name="McQuiston J.R."/>
        </authorList>
    </citation>
    <scope>NUCLEOTIDE SEQUENCE [LARGE SCALE GENOMIC DNA]</scope>
    <source>
        <strain evidence="4 7">KC_1864</strain>
    </source>
</reference>
<evidence type="ECO:0000256" key="1">
    <source>
        <dbReference type="ARBA" id="ARBA00023186"/>
    </source>
</evidence>
<dbReference type="Proteomes" id="UP000236262">
    <property type="component" value="Unassembled WGS sequence"/>
</dbReference>
<evidence type="ECO:0000313" key="6">
    <source>
        <dbReference type="Proteomes" id="UP000236262"/>
    </source>
</evidence>
<keyword evidence="1" id="KW-0143">Chaperone</keyword>
<dbReference type="Gene3D" id="1.10.287.110">
    <property type="entry name" value="DnaJ domain"/>
    <property type="match status" value="1"/>
</dbReference>
<dbReference type="RefSeq" id="WP_103293184.1">
    <property type="nucleotide sequence ID" value="NZ_CP033924.1"/>
</dbReference>
<dbReference type="EMBL" id="CP033924">
    <property type="protein sequence ID" value="AZA84815.1"/>
    <property type="molecule type" value="Genomic_DNA"/>
</dbReference>
<evidence type="ECO:0000313" key="5">
    <source>
        <dbReference type="EMBL" id="PNW12186.1"/>
    </source>
</evidence>
<dbReference type="CDD" id="cd06257">
    <property type="entry name" value="DnaJ"/>
    <property type="match status" value="1"/>
</dbReference>
<feature type="domain" description="J" evidence="3">
    <location>
        <begin position="5"/>
        <end position="70"/>
    </location>
</feature>
<reference evidence="5 6" key="1">
    <citation type="submission" date="2018-01" db="EMBL/GenBank/DDBJ databases">
        <title>Draft genome sequences of Chryseobacterium lactis NCTC11390, Chryseobacterium oncorhynchi 701B-08, and Chryseobacterium viscerum 687B-08.</title>
        <authorList>
            <person name="Jeong J.-J."/>
            <person name="Lee Y.J."/>
            <person name="Park B."/>
            <person name="Choi I.-G."/>
            <person name="Kim K.D."/>
        </authorList>
    </citation>
    <scope>NUCLEOTIDE SEQUENCE [LARGE SCALE GENOMIC DNA]</scope>
    <source>
        <strain evidence="5 6">NCTC11390</strain>
    </source>
</reference>
<dbReference type="InterPro" id="IPR008971">
    <property type="entry name" value="HSP40/DnaJ_pept-bd"/>
</dbReference>
<dbReference type="AlphaFoldDB" id="A0A3G6RTB9"/>
<dbReference type="PROSITE" id="PS00636">
    <property type="entry name" value="DNAJ_1"/>
    <property type="match status" value="1"/>
</dbReference>
<dbReference type="CDD" id="cd10747">
    <property type="entry name" value="DnaJ_C"/>
    <property type="match status" value="1"/>
</dbReference>
<dbReference type="EMBL" id="PPEH01000008">
    <property type="protein sequence ID" value="PNW12186.1"/>
    <property type="molecule type" value="Genomic_DNA"/>
</dbReference>
<dbReference type="PROSITE" id="PS50076">
    <property type="entry name" value="DNAJ_2"/>
    <property type="match status" value="1"/>
</dbReference>
<evidence type="ECO:0000313" key="7">
    <source>
        <dbReference type="Proteomes" id="UP000279972"/>
    </source>
</evidence>
<dbReference type="PANTHER" id="PTHR43096">
    <property type="entry name" value="DNAJ HOMOLOG 1, MITOCHONDRIAL-RELATED"/>
    <property type="match status" value="1"/>
</dbReference>
<name>A0A3G6RTB9_CHRLC</name>
<evidence type="ECO:0000259" key="3">
    <source>
        <dbReference type="PROSITE" id="PS50076"/>
    </source>
</evidence>
<dbReference type="KEGG" id="clac:EG342_24230"/>
<dbReference type="SUPFAM" id="SSF46565">
    <property type="entry name" value="Chaperone J-domain"/>
    <property type="match status" value="1"/>
</dbReference>
<dbReference type="InterPro" id="IPR001623">
    <property type="entry name" value="DnaJ_domain"/>
</dbReference>
<dbReference type="GO" id="GO:0042026">
    <property type="term" value="P:protein refolding"/>
    <property type="evidence" value="ECO:0007669"/>
    <property type="project" value="TreeGrafter"/>
</dbReference>
<protein>
    <submittedName>
        <fullName evidence="4">J domain-containing protein</fullName>
    </submittedName>
    <submittedName>
        <fullName evidence="5">Molecular chaperone DnaJ</fullName>
    </submittedName>
</protein>
<gene>
    <name evidence="5" type="ORF">C1637_18720</name>
    <name evidence="4" type="ORF">EG342_24230</name>
</gene>